<gene>
    <name evidence="1" type="ORF">PAN31108_00613</name>
</gene>
<keyword evidence="2" id="KW-1185">Reference proteome</keyword>
<name>A0A5E4S580_9BURK</name>
<proteinExistence type="predicted"/>
<dbReference type="EMBL" id="CABPSB010000001">
    <property type="protein sequence ID" value="VVD70740.1"/>
    <property type="molecule type" value="Genomic_DNA"/>
</dbReference>
<evidence type="ECO:0000313" key="1">
    <source>
        <dbReference type="EMBL" id="VVD70740.1"/>
    </source>
</evidence>
<accession>A0A5E4S580</accession>
<dbReference type="RefSeq" id="WP_150667380.1">
    <property type="nucleotide sequence ID" value="NZ_CABPSB010000001.1"/>
</dbReference>
<sequence length="81" mass="8918">MSAKIIETRKVSRCEVVPMIRAIADDCESGDYGPVEGLRMVCVILGDDGRMVYGAGKGMDANGVFRLLARGQHWMNEEDRA</sequence>
<organism evidence="1 2">
    <name type="scientific">Pandoraea anhela</name>
    <dbReference type="NCBI Taxonomy" id="2508295"/>
    <lineage>
        <taxon>Bacteria</taxon>
        <taxon>Pseudomonadati</taxon>
        <taxon>Pseudomonadota</taxon>
        <taxon>Betaproteobacteria</taxon>
        <taxon>Burkholderiales</taxon>
        <taxon>Burkholderiaceae</taxon>
        <taxon>Pandoraea</taxon>
    </lineage>
</organism>
<evidence type="ECO:0000313" key="2">
    <source>
        <dbReference type="Proteomes" id="UP000406256"/>
    </source>
</evidence>
<dbReference type="Proteomes" id="UP000406256">
    <property type="component" value="Unassembled WGS sequence"/>
</dbReference>
<protein>
    <submittedName>
        <fullName evidence="1">Uncharacterized protein</fullName>
    </submittedName>
</protein>
<dbReference type="AlphaFoldDB" id="A0A5E4S580"/>
<reference evidence="1 2" key="1">
    <citation type="submission" date="2019-08" db="EMBL/GenBank/DDBJ databases">
        <authorList>
            <person name="Peeters C."/>
        </authorList>
    </citation>
    <scope>NUCLEOTIDE SEQUENCE [LARGE SCALE GENOMIC DNA]</scope>
    <source>
        <strain evidence="1 2">LMG 31108</strain>
    </source>
</reference>